<dbReference type="InterPro" id="IPR000195">
    <property type="entry name" value="Rab-GAP-TBC_dom"/>
</dbReference>
<sequence length="298" mass="34803">MEAYKTQNKFLNSEIYQLTKLWRKSSEQERSLMVKCAYLEATNCQVESRYLSVLRKLQDAKSLAPEQQEVVQKMIDDALRGELKSVMKLSTDRDYDEYGFKIIPDYEVEDMKLLAKIQALEIRSHNLLHQDSVERPLLGRWAQYLAGRSGDDLCPSPELKVLLRGGVPREYRQRVWRWLVRTRTRTIWEHHPQRYNQVDPNSSPYPSTGNLLVILILCLQLCEKSQTSPHPASRQIQLDLHRTLTTNQNFSSPSSPALQQLRRILLAFSWQNPVVGYCQGLNRYSPVTYVTWLVYCVR</sequence>
<evidence type="ECO:0000313" key="2">
    <source>
        <dbReference type="EMBL" id="MEQ2293887.1"/>
    </source>
</evidence>
<dbReference type="Pfam" id="PF00566">
    <property type="entry name" value="RabGAP-TBC"/>
    <property type="match status" value="1"/>
</dbReference>
<dbReference type="Gene3D" id="1.10.8.270">
    <property type="entry name" value="putative rabgap domain of human tbc1 domain family member 14 like domains"/>
    <property type="match status" value="1"/>
</dbReference>
<dbReference type="PANTHER" id="PTHR47219">
    <property type="entry name" value="RAB GTPASE-ACTIVATING PROTEIN 1-LIKE"/>
    <property type="match status" value="1"/>
</dbReference>
<feature type="domain" description="Rab-GAP TBC" evidence="1">
    <location>
        <begin position="166"/>
        <end position="298"/>
    </location>
</feature>
<dbReference type="InterPro" id="IPR050302">
    <property type="entry name" value="Rab_GAP_TBC_domain"/>
</dbReference>
<evidence type="ECO:0000313" key="3">
    <source>
        <dbReference type="Proteomes" id="UP001469553"/>
    </source>
</evidence>
<gene>
    <name evidence="2" type="ORF">AMECASPLE_038052</name>
</gene>
<keyword evidence="3" id="KW-1185">Reference proteome</keyword>
<accession>A0ABV0YJK3</accession>
<evidence type="ECO:0000259" key="1">
    <source>
        <dbReference type="PROSITE" id="PS50086"/>
    </source>
</evidence>
<dbReference type="PANTHER" id="PTHR47219:SF20">
    <property type="entry name" value="TBC1 DOMAIN FAMILY MEMBER 2B"/>
    <property type="match status" value="1"/>
</dbReference>
<dbReference type="EMBL" id="JAHRIP010034984">
    <property type="protein sequence ID" value="MEQ2293887.1"/>
    <property type="molecule type" value="Genomic_DNA"/>
</dbReference>
<dbReference type="PROSITE" id="PS50086">
    <property type="entry name" value="TBC_RABGAP"/>
    <property type="match status" value="1"/>
</dbReference>
<dbReference type="SUPFAM" id="SSF47923">
    <property type="entry name" value="Ypt/Rab-GAP domain of gyp1p"/>
    <property type="match status" value="1"/>
</dbReference>
<comment type="caution">
    <text evidence="2">The sequence shown here is derived from an EMBL/GenBank/DDBJ whole genome shotgun (WGS) entry which is preliminary data.</text>
</comment>
<dbReference type="Proteomes" id="UP001469553">
    <property type="component" value="Unassembled WGS sequence"/>
</dbReference>
<reference evidence="2 3" key="1">
    <citation type="submission" date="2021-06" db="EMBL/GenBank/DDBJ databases">
        <authorList>
            <person name="Palmer J.M."/>
        </authorList>
    </citation>
    <scope>NUCLEOTIDE SEQUENCE [LARGE SCALE GENOMIC DNA]</scope>
    <source>
        <strain evidence="2 3">AS_MEX2019</strain>
        <tissue evidence="2">Muscle</tissue>
    </source>
</reference>
<dbReference type="InterPro" id="IPR035969">
    <property type="entry name" value="Rab-GAP_TBC_sf"/>
</dbReference>
<protein>
    <recommendedName>
        <fullName evidence="1">Rab-GAP TBC domain-containing protein</fullName>
    </recommendedName>
</protein>
<name>A0ABV0YJK3_9TELE</name>
<proteinExistence type="predicted"/>
<organism evidence="2 3">
    <name type="scientific">Ameca splendens</name>
    <dbReference type="NCBI Taxonomy" id="208324"/>
    <lineage>
        <taxon>Eukaryota</taxon>
        <taxon>Metazoa</taxon>
        <taxon>Chordata</taxon>
        <taxon>Craniata</taxon>
        <taxon>Vertebrata</taxon>
        <taxon>Euteleostomi</taxon>
        <taxon>Actinopterygii</taxon>
        <taxon>Neopterygii</taxon>
        <taxon>Teleostei</taxon>
        <taxon>Neoteleostei</taxon>
        <taxon>Acanthomorphata</taxon>
        <taxon>Ovalentaria</taxon>
        <taxon>Atherinomorphae</taxon>
        <taxon>Cyprinodontiformes</taxon>
        <taxon>Goodeidae</taxon>
        <taxon>Ameca</taxon>
    </lineage>
</organism>